<dbReference type="Gene3D" id="1.10.357.10">
    <property type="entry name" value="Tetracycline Repressor, domain 2"/>
    <property type="match status" value="1"/>
</dbReference>
<sequence length="246" mass="28140">MHSKGSKLAAVRKKGATQVDAQRTNILDAAERRFLQLGLEHTTMADIAEQAGITRMTLYRYFRDRDTIAFEIAGRMLQRVISINIPASGGERDWEARLLVRLKDLALAMIRDFDALRDAYRYLGMFDRLYADRYPTEELATWYKQHMQAIWYERHLEGLPVSGVSEGVLAPEFPYGKHVLMTMNAVMSFLQRMAARGELMAAEQGVPLQDQLNLFDEMIGMYFDRLIASLPRTDPPTDDEDGRSRG</sequence>
<keyword evidence="2 4" id="KW-0238">DNA-binding</keyword>
<feature type="domain" description="HTH tetR-type" evidence="5">
    <location>
        <begin position="20"/>
        <end position="80"/>
    </location>
</feature>
<dbReference type="AlphaFoldDB" id="A0A0U3T2M3"/>
<feature type="DNA-binding region" description="H-T-H motif" evidence="4">
    <location>
        <begin position="43"/>
        <end position="62"/>
    </location>
</feature>
<accession>A0A0U3T2M3</accession>
<evidence type="ECO:0000256" key="2">
    <source>
        <dbReference type="ARBA" id="ARBA00023125"/>
    </source>
</evidence>
<evidence type="ECO:0000259" key="5">
    <source>
        <dbReference type="PROSITE" id="PS50977"/>
    </source>
</evidence>
<evidence type="ECO:0000313" key="6">
    <source>
        <dbReference type="EMBL" id="ALV86507.1"/>
    </source>
</evidence>
<name>A0A0U3T2M3_9BACT</name>
<evidence type="ECO:0000256" key="1">
    <source>
        <dbReference type="ARBA" id="ARBA00023015"/>
    </source>
</evidence>
<organism evidence="6">
    <name type="scientific">uncultured bacterium 20</name>
    <dbReference type="NCBI Taxonomy" id="1748270"/>
    <lineage>
        <taxon>Bacteria</taxon>
        <taxon>environmental samples</taxon>
    </lineage>
</organism>
<dbReference type="GO" id="GO:0000976">
    <property type="term" value="F:transcription cis-regulatory region binding"/>
    <property type="evidence" value="ECO:0007669"/>
    <property type="project" value="TreeGrafter"/>
</dbReference>
<keyword evidence="1" id="KW-0805">Transcription regulation</keyword>
<dbReference type="PROSITE" id="PS50977">
    <property type="entry name" value="HTH_TETR_2"/>
    <property type="match status" value="1"/>
</dbReference>
<dbReference type="SUPFAM" id="SSF46689">
    <property type="entry name" value="Homeodomain-like"/>
    <property type="match status" value="1"/>
</dbReference>
<dbReference type="PANTHER" id="PTHR30055:SF234">
    <property type="entry name" value="HTH-TYPE TRANSCRIPTIONAL REGULATOR BETI"/>
    <property type="match status" value="1"/>
</dbReference>
<proteinExistence type="predicted"/>
<dbReference type="InterPro" id="IPR050109">
    <property type="entry name" value="HTH-type_TetR-like_transc_reg"/>
</dbReference>
<reference evidence="6" key="1">
    <citation type="submission" date="2015-10" db="EMBL/GenBank/DDBJ databases">
        <title>Biosynthesis of SCL-MCL polyhydroxyalkanoates by metagenomic clones in Pseudomonas putida.</title>
        <authorList>
            <person name="Cheng J."/>
            <person name="Charles T.C."/>
        </authorList>
    </citation>
    <scope>NUCLEOTIDE SEQUENCE</scope>
</reference>
<dbReference type="InterPro" id="IPR001647">
    <property type="entry name" value="HTH_TetR"/>
</dbReference>
<dbReference type="PRINTS" id="PR00455">
    <property type="entry name" value="HTHTETR"/>
</dbReference>
<evidence type="ECO:0000256" key="3">
    <source>
        <dbReference type="ARBA" id="ARBA00023163"/>
    </source>
</evidence>
<keyword evidence="3" id="KW-0804">Transcription</keyword>
<dbReference type="Pfam" id="PF00440">
    <property type="entry name" value="TetR_N"/>
    <property type="match status" value="1"/>
</dbReference>
<dbReference type="GO" id="GO:0003700">
    <property type="term" value="F:DNA-binding transcription factor activity"/>
    <property type="evidence" value="ECO:0007669"/>
    <property type="project" value="TreeGrafter"/>
</dbReference>
<evidence type="ECO:0000256" key="4">
    <source>
        <dbReference type="PROSITE-ProRule" id="PRU00335"/>
    </source>
</evidence>
<dbReference type="InterPro" id="IPR009057">
    <property type="entry name" value="Homeodomain-like_sf"/>
</dbReference>
<protein>
    <submittedName>
        <fullName evidence="6">Transcriptional regulator</fullName>
    </submittedName>
</protein>
<dbReference type="EMBL" id="KT944266">
    <property type="protein sequence ID" value="ALV86507.1"/>
    <property type="molecule type" value="Genomic_DNA"/>
</dbReference>
<dbReference type="PANTHER" id="PTHR30055">
    <property type="entry name" value="HTH-TYPE TRANSCRIPTIONAL REGULATOR RUTR"/>
    <property type="match status" value="1"/>
</dbReference>